<evidence type="ECO:0000313" key="1">
    <source>
        <dbReference type="EMBL" id="WVX82304.1"/>
    </source>
</evidence>
<organism evidence="1 2">
    <name type="scientific">Niallia oryzisoli</name>
    <dbReference type="NCBI Taxonomy" id="1737571"/>
    <lineage>
        <taxon>Bacteria</taxon>
        <taxon>Bacillati</taxon>
        <taxon>Bacillota</taxon>
        <taxon>Bacilli</taxon>
        <taxon>Bacillales</taxon>
        <taxon>Bacillaceae</taxon>
        <taxon>Niallia</taxon>
    </lineage>
</organism>
<reference evidence="1 2" key="1">
    <citation type="submission" date="2023-10" db="EMBL/GenBank/DDBJ databases">
        <title>Niallia locisalis sp.nov. isolated from a salt pond sample.</title>
        <authorList>
            <person name="Li X.-J."/>
            <person name="Dong L."/>
        </authorList>
    </citation>
    <scope>NUCLEOTIDE SEQUENCE [LARGE SCALE GENOMIC DNA]</scope>
    <source>
        <strain evidence="1 2">DSM 29761</strain>
    </source>
</reference>
<evidence type="ECO:0000313" key="2">
    <source>
        <dbReference type="Proteomes" id="UP001357223"/>
    </source>
</evidence>
<dbReference type="Proteomes" id="UP001357223">
    <property type="component" value="Chromosome"/>
</dbReference>
<dbReference type="RefSeq" id="WP_338451207.1">
    <property type="nucleotide sequence ID" value="NZ_CP137640.1"/>
</dbReference>
<keyword evidence="2" id="KW-1185">Reference proteome</keyword>
<protein>
    <submittedName>
        <fullName evidence="1">Uncharacterized protein</fullName>
    </submittedName>
</protein>
<name>A0ABZ2CEW3_9BACI</name>
<accession>A0ABZ2CEW3</accession>
<proteinExistence type="predicted"/>
<dbReference type="EMBL" id="CP137640">
    <property type="protein sequence ID" value="WVX82304.1"/>
    <property type="molecule type" value="Genomic_DNA"/>
</dbReference>
<gene>
    <name evidence="1" type="ORF">R4Z09_04695</name>
</gene>
<sequence length="66" mass="7940">MNSEKINKEIEQLVLYMEPFAYFCYYINIYYDKCKRLLPFSSREATRKGESCAAEQLKKVSELNDW</sequence>